<protein>
    <submittedName>
        <fullName evidence="1">Uncharacterized protein</fullName>
    </submittedName>
</protein>
<comment type="caution">
    <text evidence="1">The sequence shown here is derived from an EMBL/GenBank/DDBJ whole genome shotgun (WGS) entry which is preliminary data.</text>
</comment>
<evidence type="ECO:0000313" key="2">
    <source>
        <dbReference type="Proteomes" id="UP000276133"/>
    </source>
</evidence>
<dbReference type="EMBL" id="REGN01002311">
    <property type="protein sequence ID" value="RNA28919.1"/>
    <property type="molecule type" value="Genomic_DNA"/>
</dbReference>
<organism evidence="1 2">
    <name type="scientific">Brachionus plicatilis</name>
    <name type="common">Marine rotifer</name>
    <name type="synonym">Brachionus muelleri</name>
    <dbReference type="NCBI Taxonomy" id="10195"/>
    <lineage>
        <taxon>Eukaryota</taxon>
        <taxon>Metazoa</taxon>
        <taxon>Spiralia</taxon>
        <taxon>Gnathifera</taxon>
        <taxon>Rotifera</taxon>
        <taxon>Eurotatoria</taxon>
        <taxon>Monogononta</taxon>
        <taxon>Pseudotrocha</taxon>
        <taxon>Ploima</taxon>
        <taxon>Brachionidae</taxon>
        <taxon>Brachionus</taxon>
    </lineage>
</organism>
<evidence type="ECO:0000313" key="1">
    <source>
        <dbReference type="EMBL" id="RNA28919.1"/>
    </source>
</evidence>
<dbReference type="Proteomes" id="UP000276133">
    <property type="component" value="Unassembled WGS sequence"/>
</dbReference>
<proteinExistence type="predicted"/>
<accession>A0A3M7RZR2</accession>
<reference evidence="1 2" key="1">
    <citation type="journal article" date="2018" name="Sci. Rep.">
        <title>Genomic signatures of local adaptation to the degree of environmental predictability in rotifers.</title>
        <authorList>
            <person name="Franch-Gras L."/>
            <person name="Hahn C."/>
            <person name="Garcia-Roger E.M."/>
            <person name="Carmona M.J."/>
            <person name="Serra M."/>
            <person name="Gomez A."/>
        </authorList>
    </citation>
    <scope>NUCLEOTIDE SEQUENCE [LARGE SCALE GENOMIC DNA]</scope>
    <source>
        <strain evidence="1">HYR1</strain>
    </source>
</reference>
<keyword evidence="2" id="KW-1185">Reference proteome</keyword>
<gene>
    <name evidence="1" type="ORF">BpHYR1_014129</name>
</gene>
<dbReference type="AlphaFoldDB" id="A0A3M7RZR2"/>
<sequence>MFCDLVLIDWIIVSSRGIILLKMWHLEALNVVSKMKRSIFPKNFFEIKKINLFSKSSLHAF</sequence>
<name>A0A3M7RZR2_BRAPC</name>